<evidence type="ECO:0000313" key="3">
    <source>
        <dbReference type="EMBL" id="KAH3847136.1"/>
    </source>
</evidence>
<protein>
    <submittedName>
        <fullName evidence="2">Uncharacterized protein</fullName>
    </submittedName>
</protein>
<accession>A0A9D3YBM8</accession>
<feature type="region of interest" description="Disordered" evidence="1">
    <location>
        <begin position="1"/>
        <end position="20"/>
    </location>
</feature>
<dbReference type="Proteomes" id="UP000828390">
    <property type="component" value="Unassembled WGS sequence"/>
</dbReference>
<proteinExistence type="predicted"/>
<evidence type="ECO:0000256" key="1">
    <source>
        <dbReference type="SAM" id="MobiDB-lite"/>
    </source>
</evidence>
<dbReference type="AlphaFoldDB" id="A0A9D3YBM8"/>
<organism evidence="2 4">
    <name type="scientific">Dreissena polymorpha</name>
    <name type="common">Zebra mussel</name>
    <name type="synonym">Mytilus polymorpha</name>
    <dbReference type="NCBI Taxonomy" id="45954"/>
    <lineage>
        <taxon>Eukaryota</taxon>
        <taxon>Metazoa</taxon>
        <taxon>Spiralia</taxon>
        <taxon>Lophotrochozoa</taxon>
        <taxon>Mollusca</taxon>
        <taxon>Bivalvia</taxon>
        <taxon>Autobranchia</taxon>
        <taxon>Heteroconchia</taxon>
        <taxon>Euheterodonta</taxon>
        <taxon>Imparidentia</taxon>
        <taxon>Neoheterodontei</taxon>
        <taxon>Myida</taxon>
        <taxon>Dreissenoidea</taxon>
        <taxon>Dreissenidae</taxon>
        <taxon>Dreissena</taxon>
    </lineage>
</organism>
<reference evidence="2" key="2">
    <citation type="submission" date="2020-11" db="EMBL/GenBank/DDBJ databases">
        <authorList>
            <person name="McCartney M.A."/>
            <person name="Auch B."/>
            <person name="Kono T."/>
            <person name="Mallez S."/>
            <person name="Becker A."/>
            <person name="Gohl D.M."/>
            <person name="Silverstein K.A.T."/>
            <person name="Koren S."/>
            <person name="Bechman K.B."/>
            <person name="Herman A."/>
            <person name="Abrahante J.E."/>
            <person name="Garbe J."/>
        </authorList>
    </citation>
    <scope>NUCLEOTIDE SEQUENCE</scope>
    <source>
        <strain evidence="2">Duluth1</strain>
        <tissue evidence="2">Whole animal</tissue>
    </source>
</reference>
<feature type="compositionally biased region" description="Polar residues" evidence="1">
    <location>
        <begin position="10"/>
        <end position="20"/>
    </location>
</feature>
<dbReference type="EMBL" id="JAIWYP010000003">
    <property type="protein sequence ID" value="KAH3847136.1"/>
    <property type="molecule type" value="Genomic_DNA"/>
</dbReference>
<comment type="caution">
    <text evidence="2">The sequence shown here is derived from an EMBL/GenBank/DDBJ whole genome shotgun (WGS) entry which is preliminary data.</text>
</comment>
<evidence type="ECO:0000313" key="2">
    <source>
        <dbReference type="EMBL" id="KAH3697528.1"/>
    </source>
</evidence>
<sequence>MCSSYMGLVHSSSKGVSGRDVSSSCAGIGDYVAKTGSLIGVAVYKWLGSFFGKGTGSLLHVGSMAGFVGVYTLLP</sequence>
<reference evidence="2" key="1">
    <citation type="journal article" date="2019" name="bioRxiv">
        <title>The Genome of the Zebra Mussel, Dreissena polymorpha: A Resource for Invasive Species Research.</title>
        <authorList>
            <person name="McCartney M.A."/>
            <person name="Auch B."/>
            <person name="Kono T."/>
            <person name="Mallez S."/>
            <person name="Zhang Y."/>
            <person name="Obille A."/>
            <person name="Becker A."/>
            <person name="Abrahante J.E."/>
            <person name="Garbe J."/>
            <person name="Badalamenti J.P."/>
            <person name="Herman A."/>
            <person name="Mangelson H."/>
            <person name="Liachko I."/>
            <person name="Sullivan S."/>
            <person name="Sone E.D."/>
            <person name="Koren S."/>
            <person name="Silverstein K.A.T."/>
            <person name="Beckman K.B."/>
            <person name="Gohl D.M."/>
        </authorList>
    </citation>
    <scope>NUCLEOTIDE SEQUENCE</scope>
    <source>
        <strain evidence="2">Duluth1</strain>
        <tissue evidence="2">Whole animal</tissue>
    </source>
</reference>
<gene>
    <name evidence="2" type="ORF">DPMN_085030</name>
    <name evidence="3" type="ORF">DPMN_089451</name>
</gene>
<dbReference type="EMBL" id="JAIWYP010000016">
    <property type="protein sequence ID" value="KAH3697528.1"/>
    <property type="molecule type" value="Genomic_DNA"/>
</dbReference>
<keyword evidence="4" id="KW-1185">Reference proteome</keyword>
<name>A0A9D3YBM8_DREPO</name>
<evidence type="ECO:0000313" key="4">
    <source>
        <dbReference type="Proteomes" id="UP000828390"/>
    </source>
</evidence>